<dbReference type="AlphaFoldDB" id="A0A0A2LF23"/>
<dbReference type="RefSeq" id="WP_035136181.1">
    <property type="nucleotide sequence ID" value="NZ_JRLV01000032.1"/>
</dbReference>
<comment type="caution">
    <text evidence="2">The sequence shown here is derived from an EMBL/GenBank/DDBJ whole genome shotgun (WGS) entry which is preliminary data.</text>
</comment>
<feature type="domain" description="Lipocalin-like" evidence="1">
    <location>
        <begin position="40"/>
        <end position="114"/>
    </location>
</feature>
<name>A0A0A2LF23_9FLAO</name>
<dbReference type="EMBL" id="JRLV01000032">
    <property type="protein sequence ID" value="KGO78697.1"/>
    <property type="molecule type" value="Genomic_DNA"/>
</dbReference>
<dbReference type="Pfam" id="PF13648">
    <property type="entry name" value="Lipocalin_4"/>
    <property type="match status" value="1"/>
</dbReference>
<keyword evidence="3" id="KW-1185">Reference proteome</keyword>
<reference evidence="2 3" key="1">
    <citation type="submission" date="2013-09" db="EMBL/GenBank/DDBJ databases">
        <authorList>
            <person name="Zeng Z."/>
            <person name="Chen C."/>
        </authorList>
    </citation>
    <scope>NUCLEOTIDE SEQUENCE [LARGE SCALE GENOMIC DNA]</scope>
    <source>
        <strain evidence="2 3">F44-8</strain>
    </source>
</reference>
<protein>
    <recommendedName>
        <fullName evidence="1">Lipocalin-like domain-containing protein</fullName>
    </recommendedName>
</protein>
<accession>A0A0A2LF23</accession>
<evidence type="ECO:0000259" key="1">
    <source>
        <dbReference type="Pfam" id="PF13648"/>
    </source>
</evidence>
<evidence type="ECO:0000313" key="3">
    <source>
        <dbReference type="Proteomes" id="UP000030129"/>
    </source>
</evidence>
<gene>
    <name evidence="2" type="ORF">Q763_17055</name>
</gene>
<evidence type="ECO:0000313" key="2">
    <source>
        <dbReference type="EMBL" id="KGO78697.1"/>
    </source>
</evidence>
<sequence length="156" mass="17103">MNSLKLLAACCITAVAIGCSSDCGDPSPQDSVQQFFSGEIAGTWKTVAVYEYDGDHVEVGCDLPQQPEQDVLFTFFENNTFTIQHNCDEDILFSEGTYTTNGHVLTLVMNNGELQETAHMVHTDEAGGNTDFIAFRFFGIGNEGMLGGYRLEVQKI</sequence>
<dbReference type="InterPro" id="IPR024311">
    <property type="entry name" value="Lipocalin-like"/>
</dbReference>
<dbReference type="STRING" id="1406840.Q763_17055"/>
<organism evidence="2 3">
    <name type="scientific">Flavobacterium beibuense F44-8</name>
    <dbReference type="NCBI Taxonomy" id="1406840"/>
    <lineage>
        <taxon>Bacteria</taxon>
        <taxon>Pseudomonadati</taxon>
        <taxon>Bacteroidota</taxon>
        <taxon>Flavobacteriia</taxon>
        <taxon>Flavobacteriales</taxon>
        <taxon>Flavobacteriaceae</taxon>
        <taxon>Flavobacterium</taxon>
    </lineage>
</organism>
<dbReference type="Proteomes" id="UP000030129">
    <property type="component" value="Unassembled WGS sequence"/>
</dbReference>
<proteinExistence type="predicted"/>
<dbReference type="PROSITE" id="PS51257">
    <property type="entry name" value="PROKAR_LIPOPROTEIN"/>
    <property type="match status" value="1"/>
</dbReference>